<evidence type="ECO:0000313" key="1">
    <source>
        <dbReference type="EMBL" id="KDP37395.1"/>
    </source>
</evidence>
<dbReference type="OrthoDB" id="62853at2759"/>
<evidence type="ECO:0000313" key="2">
    <source>
        <dbReference type="Proteomes" id="UP000027138"/>
    </source>
</evidence>
<name>A0A067KYQ3_JATCU</name>
<dbReference type="PANTHER" id="PTHR42851">
    <property type="entry name" value="ALDOLASE-RELATED"/>
    <property type="match status" value="1"/>
</dbReference>
<dbReference type="STRING" id="180498.A0A067KYQ3"/>
<proteinExistence type="predicted"/>
<organism evidence="1 2">
    <name type="scientific">Jatropha curcas</name>
    <name type="common">Barbados nut</name>
    <dbReference type="NCBI Taxonomy" id="180498"/>
    <lineage>
        <taxon>Eukaryota</taxon>
        <taxon>Viridiplantae</taxon>
        <taxon>Streptophyta</taxon>
        <taxon>Embryophyta</taxon>
        <taxon>Tracheophyta</taxon>
        <taxon>Spermatophyta</taxon>
        <taxon>Magnoliopsida</taxon>
        <taxon>eudicotyledons</taxon>
        <taxon>Gunneridae</taxon>
        <taxon>Pentapetalae</taxon>
        <taxon>rosids</taxon>
        <taxon>fabids</taxon>
        <taxon>Malpighiales</taxon>
        <taxon>Euphorbiaceae</taxon>
        <taxon>Crotonoideae</taxon>
        <taxon>Jatropheae</taxon>
        <taxon>Jatropha</taxon>
    </lineage>
</organism>
<sequence>MAPAKVVGTKAAQQSSTVIEDSIVKGRFVGKEAAVTLNDENLNPRIEAALEGAHTADSVEGPIYSVLTAKDPINVATSKPLDERTQDAVDGKVVLMDTKEITCPNFESMDTDAFNENFCFSVEELQASFETASGRTENHYDAFADVQSSRQPTLVVVEQRLGDVAATDNKVLLNSEENRKLLIEECSDHSTVGLNSTTSCHSAQAENYTNPNFKGPVDAHLDGFLASSGNDQHIKFEIDTEITSTNKDKVLILAAVVAEPSEKGQELKLKESLDKNVRDTLQADSNIGQLMVAQEQVAHFEQLGDEGNKATERNFDAEAVFMSAEIGILKDTYDKIKLQVVENSEIRDESSKRDGEDKSMLAGLFEPGKLVANMKALAQLPAGGADQPELVIAKSQLLAFYRLKGYSQLSEFCGGLSEKVDNLQFADEVVPTSPVYEDDGHISSRQEVLQTQRSSYNKRKHNIELSHNYLVSPSGKKQKCSDSLADESAMPKGRKTISLAKVSTTVPPLPKPSIKVGECISKAASLMTGSQSIVKANSQKQGSNSYGIAWDGSDISFQNNQDAEMRRMTVPTESSSLNELLLQLNMAAQDPLTSSSFLTTIVSFFSDFRNSVIMEQHDKVGDKRKHPIGVSPETFKFGYPETFEFEDIGDTYWTDRIIQNGSDEQPLCGSRNLDHLFVRMELDKPASNSNIRKRYSDGNSGQSAKKQAGYLDEKAPAELVMHFPVVDSVPSEIILNKMFRHFGPIKELETEVDKDTNRARVVFKKCSDAEAAYGSAPKFNIFGSILVNYQLNYTISVPFKSEPVATFQEEDATLFLQY</sequence>
<dbReference type="PANTHER" id="PTHR42851:SF4">
    <property type="entry name" value="PWWP DOMAIN-CONTAINING PROTEIN"/>
    <property type="match status" value="1"/>
</dbReference>
<protein>
    <submittedName>
        <fullName evidence="1">Uncharacterized protein</fullName>
    </submittedName>
</protein>
<dbReference type="Proteomes" id="UP000027138">
    <property type="component" value="Unassembled WGS sequence"/>
</dbReference>
<dbReference type="InterPro" id="IPR053063">
    <property type="entry name" value="PWWP_domain_containing_PDP"/>
</dbReference>
<gene>
    <name evidence="1" type="ORF">JCGZ_08406</name>
</gene>
<reference evidence="1 2" key="1">
    <citation type="journal article" date="2014" name="PLoS ONE">
        <title>Global Analysis of Gene Expression Profiles in Physic Nut (Jatropha curcas L.) Seedlings Exposed to Salt Stress.</title>
        <authorList>
            <person name="Zhang L."/>
            <person name="Zhang C."/>
            <person name="Wu P."/>
            <person name="Chen Y."/>
            <person name="Li M."/>
            <person name="Jiang H."/>
            <person name="Wu G."/>
        </authorList>
    </citation>
    <scope>NUCLEOTIDE SEQUENCE [LARGE SCALE GENOMIC DNA]</scope>
    <source>
        <strain evidence="2">cv. GZQX0401</strain>
        <tissue evidence="1">Young leaves</tissue>
    </source>
</reference>
<keyword evidence="2" id="KW-1185">Reference proteome</keyword>
<accession>A0A067KYQ3</accession>
<dbReference type="EMBL" id="KK914406">
    <property type="protein sequence ID" value="KDP37395.1"/>
    <property type="molecule type" value="Genomic_DNA"/>
</dbReference>
<dbReference type="AlphaFoldDB" id="A0A067KYQ3"/>